<feature type="region of interest" description="Disordered" evidence="4">
    <location>
        <begin position="1"/>
        <end position="37"/>
    </location>
</feature>
<dbReference type="PROSITE" id="PS50302">
    <property type="entry name" value="PUM"/>
    <property type="match status" value="2"/>
</dbReference>
<feature type="region of interest" description="Disordered" evidence="4">
    <location>
        <begin position="610"/>
        <end position="668"/>
    </location>
</feature>
<accession>A0ABM0JUW3</accession>
<dbReference type="SMART" id="SM00025">
    <property type="entry name" value="Pumilio"/>
    <property type="match status" value="7"/>
</dbReference>
<name>A0ABM0JUW3_APLCA</name>
<feature type="region of interest" description="Disordered" evidence="4">
    <location>
        <begin position="682"/>
        <end position="800"/>
    </location>
</feature>
<feature type="compositionally biased region" description="Basic and acidic residues" evidence="4">
    <location>
        <begin position="763"/>
        <end position="778"/>
    </location>
</feature>
<dbReference type="Gene3D" id="1.25.10.10">
    <property type="entry name" value="Leucine-rich Repeat Variant"/>
    <property type="match status" value="2"/>
</dbReference>
<evidence type="ECO:0000313" key="7">
    <source>
        <dbReference type="RefSeq" id="XP_005102065.1"/>
    </source>
</evidence>
<reference evidence="7" key="1">
    <citation type="submission" date="2025-08" db="UniProtKB">
        <authorList>
            <consortium name="RefSeq"/>
        </authorList>
    </citation>
    <scope>IDENTIFICATION</scope>
</reference>
<feature type="compositionally biased region" description="Basic residues" evidence="4">
    <location>
        <begin position="698"/>
        <end position="709"/>
    </location>
</feature>
<evidence type="ECO:0000256" key="2">
    <source>
        <dbReference type="ARBA" id="ARBA00023242"/>
    </source>
</evidence>
<feature type="compositionally biased region" description="Basic residues" evidence="4">
    <location>
        <begin position="788"/>
        <end position="800"/>
    </location>
</feature>
<dbReference type="InterPro" id="IPR001313">
    <property type="entry name" value="Pumilio_RNA-bd_rpt"/>
</dbReference>
<dbReference type="GeneID" id="101859254"/>
<organism evidence="6 7">
    <name type="scientific">Aplysia californica</name>
    <name type="common">California sea hare</name>
    <dbReference type="NCBI Taxonomy" id="6500"/>
    <lineage>
        <taxon>Eukaryota</taxon>
        <taxon>Metazoa</taxon>
        <taxon>Spiralia</taxon>
        <taxon>Lophotrochozoa</taxon>
        <taxon>Mollusca</taxon>
        <taxon>Gastropoda</taxon>
        <taxon>Heterobranchia</taxon>
        <taxon>Euthyneura</taxon>
        <taxon>Tectipleura</taxon>
        <taxon>Aplysiida</taxon>
        <taxon>Aplysioidea</taxon>
        <taxon>Aplysiidae</taxon>
        <taxon>Aplysia</taxon>
    </lineage>
</organism>
<feature type="compositionally biased region" description="Basic residues" evidence="4">
    <location>
        <begin position="619"/>
        <end position="628"/>
    </location>
</feature>
<evidence type="ECO:0000313" key="6">
    <source>
        <dbReference type="Proteomes" id="UP000694888"/>
    </source>
</evidence>
<dbReference type="RefSeq" id="XP_005102065.1">
    <property type="nucleotide sequence ID" value="XM_005102008.3"/>
</dbReference>
<dbReference type="InterPro" id="IPR033133">
    <property type="entry name" value="PUM-HD"/>
</dbReference>
<feature type="domain" description="PUM-HD" evidence="5">
    <location>
        <begin position="50"/>
        <end position="404"/>
    </location>
</feature>
<gene>
    <name evidence="7" type="primary">LOC101859254</name>
</gene>
<proteinExistence type="predicted"/>
<dbReference type="PANTHER" id="PTHR13102">
    <property type="entry name" value="NUCLEOLAR PROTEIN 9"/>
    <property type="match status" value="1"/>
</dbReference>
<dbReference type="Proteomes" id="UP000694888">
    <property type="component" value="Unplaced"/>
</dbReference>
<dbReference type="InterPro" id="IPR011989">
    <property type="entry name" value="ARM-like"/>
</dbReference>
<evidence type="ECO:0000256" key="4">
    <source>
        <dbReference type="SAM" id="MobiDB-lite"/>
    </source>
</evidence>
<dbReference type="SUPFAM" id="SSF48371">
    <property type="entry name" value="ARM repeat"/>
    <property type="match status" value="2"/>
</dbReference>
<evidence type="ECO:0000256" key="3">
    <source>
        <dbReference type="PROSITE-ProRule" id="PRU00317"/>
    </source>
</evidence>
<dbReference type="Pfam" id="PF22493">
    <property type="entry name" value="PUF_NOP9"/>
    <property type="match status" value="1"/>
</dbReference>
<feature type="compositionally biased region" description="Acidic residues" evidence="4">
    <location>
        <begin position="635"/>
        <end position="646"/>
    </location>
</feature>
<evidence type="ECO:0000259" key="5">
    <source>
        <dbReference type="PROSITE" id="PS50303"/>
    </source>
</evidence>
<dbReference type="PANTHER" id="PTHR13102:SF0">
    <property type="entry name" value="NUCLEOLAR PROTEIN 9"/>
    <property type="match status" value="1"/>
</dbReference>
<dbReference type="PROSITE" id="PS50303">
    <property type="entry name" value="PUM_HD"/>
    <property type="match status" value="1"/>
</dbReference>
<feature type="compositionally biased region" description="Polar residues" evidence="4">
    <location>
        <begin position="753"/>
        <end position="762"/>
    </location>
</feature>
<keyword evidence="6" id="KW-1185">Reference proteome</keyword>
<dbReference type="InterPro" id="IPR016024">
    <property type="entry name" value="ARM-type_fold"/>
</dbReference>
<dbReference type="InterPro" id="IPR040000">
    <property type="entry name" value="NOP9"/>
</dbReference>
<keyword evidence="2" id="KW-0539">Nucleus</keyword>
<feature type="repeat" description="Pumilio" evidence="3">
    <location>
        <begin position="166"/>
        <end position="203"/>
    </location>
</feature>
<feature type="repeat" description="Pumilio" evidence="3">
    <location>
        <begin position="337"/>
        <end position="375"/>
    </location>
</feature>
<protein>
    <submittedName>
        <fullName evidence="7">Nucleolar protein 9</fullName>
    </submittedName>
</protein>
<sequence length="800" mass="91049">MPKPKRYFEYSEKKSFGGKQRHDDGGGGEHNPSRERRGVLSEEVMSYYRQVSATLETGFDEDNPEVKDQFLANVFSSLKDECVSVSQNQTVSKILEVLLSHSPASHMRPVFCKFCKELTIVVFDAFASHVFQALIQYLPLMFVQKDEEDDEEMIKQVKESAQVLFSFMESHLRDIMTHVYGSHVLRTLLEVLGGVVVTDDIVRSRVSRSQSMKKVADRPEVDSGVLKSFSEEQKSWFETLSQKLIKLCNYEDHLSDNNYSPVLQTVLLILSKTSPSEYDKLVDTILEKTCMLANQEDIPADDIVNRLPLLVQDNIGSFVVELIISLSSGPRFEELYNLLFKGKLLFFAVHPFANYVLQKMLSTISEKKLMQNILDDISKYIEDILAVNHCGIVTKLAEACQRTGVGQEQFLQVLMSAFHCYEPESKRTKIVPLVASFQTYEVFYKAAEDSKEEGASALLKTVSYHGSMILQQLLQFSKPVTVVMSVLELSAAELLFLACNHKGSHVVDVFFQSPTVKDKHKDTLVKKLVGLYINMACNKVGSRCLENIWKLVSIPLRVLIAEDLSKYNERLEGDFSGRFIFNNFALHKFVTRRKEWREIQGANSKKKQLLKGILEGKQPKKMKEKKKPSSQLAVEETENPTDFVDESNEKNPSQSLDGPQQKKKKEKAAVCEAVIDRLPTSGVLDESSNVDNDDNKKSRNRKKEKKRVVRTADKASDSDTVPVKKKRKRDQGESVGDEEEVIVSKKKKKKQKNVSGSSIKKNTNTERVKKKKRDQEKSIEDEEEVIVPKKKKKKQKDVHE</sequence>
<keyword evidence="1" id="KW-0677">Repeat</keyword>
<evidence type="ECO:0000256" key="1">
    <source>
        <dbReference type="ARBA" id="ARBA00022737"/>
    </source>
</evidence>